<keyword evidence="4 7" id="KW-0808">Transferase</keyword>
<feature type="binding site" evidence="7">
    <location>
        <position position="104"/>
    </location>
    <ligand>
        <name>S-adenosyl-L-methionine</name>
        <dbReference type="ChEBI" id="CHEBI:59789"/>
    </ligand>
</feature>
<comment type="catalytic activity">
    <reaction evidence="7">
        <text>pseudouridine(1915) in 23S rRNA + S-adenosyl-L-methionine = N(3)-methylpseudouridine(1915) in 23S rRNA + S-adenosyl-L-homocysteine + H(+)</text>
        <dbReference type="Rhea" id="RHEA:42752"/>
        <dbReference type="Rhea" id="RHEA-COMP:10221"/>
        <dbReference type="Rhea" id="RHEA-COMP:10222"/>
        <dbReference type="ChEBI" id="CHEBI:15378"/>
        <dbReference type="ChEBI" id="CHEBI:57856"/>
        <dbReference type="ChEBI" id="CHEBI:59789"/>
        <dbReference type="ChEBI" id="CHEBI:65314"/>
        <dbReference type="ChEBI" id="CHEBI:74486"/>
        <dbReference type="EC" id="2.1.1.177"/>
    </reaction>
</comment>
<dbReference type="InterPro" id="IPR029026">
    <property type="entry name" value="tRNA_m1G_MTases_N"/>
</dbReference>
<comment type="function">
    <text evidence="7">Specifically methylates the pseudouridine at position 1915 (m3Psi1915) in 23S rRNA.</text>
</comment>
<gene>
    <name evidence="7 8" type="primary">rlmH</name>
    <name evidence="9" type="ORF">LY16_02921</name>
    <name evidence="8" type="ORF">XDD1_1272</name>
</gene>
<reference evidence="8 10" key="1">
    <citation type="submission" date="2013-07" db="EMBL/GenBank/DDBJ databases">
        <authorList>
            <person name="Genoscope - CEA"/>
        </authorList>
    </citation>
    <scope>NUCLEOTIDE SEQUENCE [LARGE SCALE GENOMIC DNA]</scope>
    <source>
        <strain evidence="8">FRM16</strain>
        <strain evidence="10">FRM16 / DSM 17909</strain>
    </source>
</reference>
<evidence type="ECO:0000313" key="8">
    <source>
        <dbReference type="EMBL" id="CDG16971.1"/>
    </source>
</evidence>
<comment type="similarity">
    <text evidence="6 7">Belongs to the RNA methyltransferase RlmH family.</text>
</comment>
<dbReference type="Proteomes" id="UP000032721">
    <property type="component" value="Chromosome"/>
</dbReference>
<dbReference type="NCBIfam" id="TIGR00246">
    <property type="entry name" value="tRNA_RlmH_YbeA"/>
    <property type="match status" value="1"/>
</dbReference>
<dbReference type="HOGENOM" id="CLU_100552_1_0_6"/>
<keyword evidence="3 7" id="KW-0489">Methyltransferase</keyword>
<keyword evidence="5 7" id="KW-0949">S-adenosyl-L-methionine</keyword>
<evidence type="ECO:0000256" key="7">
    <source>
        <dbReference type="HAMAP-Rule" id="MF_00658"/>
    </source>
</evidence>
<evidence type="ECO:0000256" key="6">
    <source>
        <dbReference type="ARBA" id="ARBA00038303"/>
    </source>
</evidence>
<dbReference type="PIRSF" id="PIRSF004505">
    <property type="entry name" value="MT_bac"/>
    <property type="match status" value="1"/>
</dbReference>
<dbReference type="CDD" id="cd18081">
    <property type="entry name" value="RlmH-like"/>
    <property type="match status" value="1"/>
</dbReference>
<name>A0A068QQP3_9GAMM</name>
<dbReference type="PANTHER" id="PTHR33603:SF1">
    <property type="entry name" value="RIBOSOMAL RNA LARGE SUBUNIT METHYLTRANSFERASE H"/>
    <property type="match status" value="1"/>
</dbReference>
<feature type="binding site" evidence="7">
    <location>
        <position position="73"/>
    </location>
    <ligand>
        <name>S-adenosyl-L-methionine</name>
        <dbReference type="ChEBI" id="CHEBI:59789"/>
    </ligand>
</feature>
<dbReference type="EMBL" id="VNHN01000059">
    <property type="protein sequence ID" value="TYP00685.1"/>
    <property type="molecule type" value="Genomic_DNA"/>
</dbReference>
<evidence type="ECO:0000256" key="4">
    <source>
        <dbReference type="ARBA" id="ARBA00022679"/>
    </source>
</evidence>
<dbReference type="STRING" id="351671.XDD1_1272"/>
<evidence type="ECO:0000313" key="10">
    <source>
        <dbReference type="Proteomes" id="UP000032721"/>
    </source>
</evidence>
<dbReference type="NCBIfam" id="NF000986">
    <property type="entry name" value="PRK00103.1-4"/>
    <property type="match status" value="1"/>
</dbReference>
<keyword evidence="2 7" id="KW-0698">rRNA processing</keyword>
<evidence type="ECO:0000256" key="1">
    <source>
        <dbReference type="ARBA" id="ARBA00022490"/>
    </source>
</evidence>
<dbReference type="HAMAP" id="MF_00658">
    <property type="entry name" value="23SrRNA_methyltr_H"/>
    <property type="match status" value="1"/>
</dbReference>
<dbReference type="GO" id="GO:0005737">
    <property type="term" value="C:cytoplasm"/>
    <property type="evidence" value="ECO:0007669"/>
    <property type="project" value="UniProtKB-SubCell"/>
</dbReference>
<dbReference type="Pfam" id="PF02590">
    <property type="entry name" value="SPOUT_MTase"/>
    <property type="match status" value="1"/>
</dbReference>
<sequence length="156" mass="17504">MKLQLVAVGTKMPDWVQTGFMDYLHRFPKDMPFELIEIPAGKRGKNADIKRILEKEGEQMLAAVGKGNRIVTLDIPGARWDTPQLAQQLERWKLDGRNVSLLIGGPEGLAPACKAAAEQSWSLSPLTLPHPLVRVLVAESLYRAWSITTNHPYHRE</sequence>
<dbReference type="SUPFAM" id="SSF75217">
    <property type="entry name" value="alpha/beta knot"/>
    <property type="match status" value="1"/>
</dbReference>
<dbReference type="FunFam" id="3.40.1280.10:FF:000004">
    <property type="entry name" value="Ribosomal RNA large subunit methyltransferase H"/>
    <property type="match status" value="1"/>
</dbReference>
<evidence type="ECO:0000256" key="5">
    <source>
        <dbReference type="ARBA" id="ARBA00022691"/>
    </source>
</evidence>
<proteinExistence type="inferred from homology"/>
<reference evidence="9 11" key="2">
    <citation type="submission" date="2019-07" db="EMBL/GenBank/DDBJ databases">
        <title>Genomic Encyclopedia of Type Strains, Phase I: the one thousand microbial genomes (KMG-I) project.</title>
        <authorList>
            <person name="Kyrpides N."/>
        </authorList>
    </citation>
    <scope>NUCLEOTIDE SEQUENCE [LARGE SCALE GENOMIC DNA]</scope>
    <source>
        <strain evidence="9 11">DSM 17909</strain>
    </source>
</reference>
<accession>A0A068QQP3</accession>
<evidence type="ECO:0000313" key="9">
    <source>
        <dbReference type="EMBL" id="TYP00685.1"/>
    </source>
</evidence>
<dbReference type="InterPro" id="IPR003742">
    <property type="entry name" value="RlmH-like"/>
</dbReference>
<protein>
    <recommendedName>
        <fullName evidence="7">Ribosomal RNA large subunit methyltransferase H</fullName>
        <ecNumber evidence="7">2.1.1.177</ecNumber>
    </recommendedName>
    <alternativeName>
        <fullName evidence="7">23S rRNA (pseudouridine1915-N3)-methyltransferase</fullName>
    </alternativeName>
    <alternativeName>
        <fullName evidence="7">23S rRNA m3Psi1915 methyltransferase</fullName>
    </alternativeName>
    <alternativeName>
        <fullName evidence="7">rRNA (pseudouridine-N3-)-methyltransferase RlmH</fullName>
    </alternativeName>
</protein>
<dbReference type="AlphaFoldDB" id="A0A068QQP3"/>
<dbReference type="InterPro" id="IPR029028">
    <property type="entry name" value="Alpha/beta_knot_MTases"/>
</dbReference>
<keyword evidence="1 7" id="KW-0963">Cytoplasm</keyword>
<dbReference type="EMBL" id="FO704550">
    <property type="protein sequence ID" value="CDG16971.1"/>
    <property type="molecule type" value="Genomic_DNA"/>
</dbReference>
<evidence type="ECO:0000256" key="2">
    <source>
        <dbReference type="ARBA" id="ARBA00022552"/>
    </source>
</evidence>
<dbReference type="Gene3D" id="3.40.1280.10">
    <property type="match status" value="1"/>
</dbReference>
<dbReference type="OrthoDB" id="9806643at2"/>
<dbReference type="KEGG" id="xdo:XDD1_1272"/>
<evidence type="ECO:0000256" key="3">
    <source>
        <dbReference type="ARBA" id="ARBA00022603"/>
    </source>
</evidence>
<dbReference type="PANTHER" id="PTHR33603">
    <property type="entry name" value="METHYLTRANSFERASE"/>
    <property type="match status" value="1"/>
</dbReference>
<dbReference type="GO" id="GO:0070038">
    <property type="term" value="F:rRNA (pseudouridine-N3-)-methyltransferase activity"/>
    <property type="evidence" value="ECO:0007669"/>
    <property type="project" value="UniProtKB-UniRule"/>
</dbReference>
<feature type="binding site" evidence="7">
    <location>
        <begin position="123"/>
        <end position="128"/>
    </location>
    <ligand>
        <name>S-adenosyl-L-methionine</name>
        <dbReference type="ChEBI" id="CHEBI:59789"/>
    </ligand>
</feature>
<keyword evidence="11" id="KW-1185">Reference proteome</keyword>
<organism evidence="8 10">
    <name type="scientific">Xenorhabdus doucetiae</name>
    <dbReference type="NCBI Taxonomy" id="351671"/>
    <lineage>
        <taxon>Bacteria</taxon>
        <taxon>Pseudomonadati</taxon>
        <taxon>Pseudomonadota</taxon>
        <taxon>Gammaproteobacteria</taxon>
        <taxon>Enterobacterales</taxon>
        <taxon>Morganellaceae</taxon>
        <taxon>Xenorhabdus</taxon>
    </lineage>
</organism>
<evidence type="ECO:0000313" key="11">
    <source>
        <dbReference type="Proteomes" id="UP000324170"/>
    </source>
</evidence>
<dbReference type="NCBIfam" id="NF000984">
    <property type="entry name" value="PRK00103.1-1"/>
    <property type="match status" value="1"/>
</dbReference>
<comment type="subcellular location">
    <subcellularLocation>
        <location evidence="7">Cytoplasm</location>
    </subcellularLocation>
</comment>
<dbReference type="EC" id="2.1.1.177" evidence="7"/>
<comment type="subunit">
    <text evidence="7">Homodimer.</text>
</comment>
<dbReference type="Proteomes" id="UP000324170">
    <property type="component" value="Unassembled WGS sequence"/>
</dbReference>
<dbReference type="RefSeq" id="WP_045969528.1">
    <property type="nucleotide sequence ID" value="NZ_CAWMED010000001.1"/>
</dbReference>